<sequence length="1394" mass="155930">MMSRILFQKIQWKEKMSNLLAHSLCTGSLGDSALVRVYWPTDKCPLLRDDVVLVDSPGIDVSPNLDSWIDRHCLDADVFVLVANSESTLMLTEKNFFFKVSARLSKPNVFVLNNRWDASASEPEYLEEVRRQHMLRTVDFLVDELKVCGTRSEAEQRVFFVSAKEVLQARTNEFKGLPLNTGIVTDGFHGRYFEFQDFERKFEECISKSAVRTKFDQHTKRGKAVVGDARNVMEVLLERASAKRAAKSQSRREVLDHLDFTEKQLQLVTVEMKDKICKMVEEVEHKVSKALNDEIRRLSVLVDEFHAPFHSESLVLQVYKKELHNHVEACLGSNLRARLSTALALNMDQSQKEMIERVTSMLPSEKKQLGLGMIPRREPFEVLYRLNCDNLCADFSEDIEFRFSFGITSMIQRFTGKGKIAPWVISNYTESIPRPMGSHHSQPGQLIPQGGEDWSMLSRIAIASVTSQGTMGGLLVAGFLMKTVGWRLIFASGVIYGGLYLYERLTWTNKAKERAFKRQYVDHATRKLRLIVDLTSANCSHQVQQLLVGAPRANSTFPSLANITEPGQVYRCVLGKPDRDQCRPLIIEREASQNNRDKFYRDRKDYGWLGGAMSVNSPSTGRVAICGYRWSNKRLSTEHYMNGVCYWSGHQVSETEDFVKVLPIVAQDQQVTGSDGNGTYNYAYGQSGFSVHMVLKQDQSEEMIIGAPGVFKWTGAVVRVSDYLPNSPSGVPSRYSVHSGIFFSDGKLLYVSGAPRAAQMQGKVLIFDFLHNGKESQLNIRLELNGTQLGEYFGASVLAVDLTGDGKSELLVGAPQHSLRPEMADRTGDEGKVYFYVNRNGNLQKPQALYGSKARDARFGTAMASVGDINLDGFNDVVIGAPYENDRGAVYLYLGGMNDIRLHPETGYWQRIAATDFVFPLNNLRGFGISLVAADMDGNSYPDLAVGSFLSGHALVFRSSPVIQLALTMKVNNGGLIDPDGGSVMLSVCSSFESKFSVPEICTTIVNFLFVCVFQFELFITGVGYTFHFDAEYINQPRLILDVDGNQQQPFNYTGILSSGSPSCRKFKLTVANTPYYSQDFSRPAIFRLSAMLLKNVRPLNNTCRPMTGQSLTKDPAGSMRILITGGAGNRKTEKDTFCATCPVVDETQKSYVESSAAFTSECGSDNICQEDLEVEANFISDSKEFVVGSRKTLSFEVRLVNHGEPSYLTTIEIQLPIYTNLKRTPADLCQKPSIGFADELIYSCQLRVNPLKRAKTEKMEFEIDMTSIPSGGYNDLTVVVEARMNTVAAMGRRPRFNLTIPLKTAIDVEIMGNSIEEQQTYQRPNDTTSVTIVKERLTFKHLYEVRNVLPSPAKVEIEVLVPVSVLSKQGVTLYLVELATTSVDVSTYNFLKN</sequence>
<feature type="domain" description="Dynamin-type G" evidence="14">
    <location>
        <begin position="1"/>
        <end position="199"/>
    </location>
</feature>
<dbReference type="InterPro" id="IPR006884">
    <property type="entry name" value="Fzo/mitofusin_HR2"/>
</dbReference>
<evidence type="ECO:0000256" key="4">
    <source>
        <dbReference type="ARBA" id="ARBA00022729"/>
    </source>
</evidence>
<dbReference type="Pfam" id="PF04799">
    <property type="entry name" value="Fzo_mitofusin"/>
    <property type="match status" value="1"/>
</dbReference>
<evidence type="ECO:0000256" key="11">
    <source>
        <dbReference type="ARBA" id="ARBA00023180"/>
    </source>
</evidence>
<evidence type="ECO:0000256" key="12">
    <source>
        <dbReference type="PROSITE-ProRule" id="PRU00803"/>
    </source>
</evidence>
<dbReference type="SMART" id="SM00191">
    <property type="entry name" value="Int_alpha"/>
    <property type="match status" value="4"/>
</dbReference>
<keyword evidence="10 13" id="KW-0675">Receptor</keyword>
<dbReference type="InterPro" id="IPR013519">
    <property type="entry name" value="Int_alpha_beta-p"/>
</dbReference>
<dbReference type="Pfam" id="PF20805">
    <property type="entry name" value="Integrin_A_Ig_2"/>
    <property type="match status" value="1"/>
</dbReference>
<dbReference type="InterPro" id="IPR027417">
    <property type="entry name" value="P-loop_NTPase"/>
</dbReference>
<dbReference type="GO" id="GO:0033627">
    <property type="term" value="P:cell adhesion mediated by integrin"/>
    <property type="evidence" value="ECO:0007669"/>
    <property type="project" value="TreeGrafter"/>
</dbReference>
<keyword evidence="5" id="KW-0677">Repeat</keyword>
<evidence type="ECO:0000256" key="5">
    <source>
        <dbReference type="ARBA" id="ARBA00022737"/>
    </source>
</evidence>
<evidence type="ECO:0000259" key="14">
    <source>
        <dbReference type="PROSITE" id="PS51718"/>
    </source>
</evidence>
<keyword evidence="8 13" id="KW-0401">Integrin</keyword>
<comment type="subcellular location">
    <subcellularLocation>
        <location evidence="1 13">Membrane</location>
        <topology evidence="1 13">Single-pass type I membrane protein</topology>
    </subcellularLocation>
</comment>
<evidence type="ECO:0000256" key="7">
    <source>
        <dbReference type="ARBA" id="ARBA00022989"/>
    </source>
</evidence>
<reference evidence="15" key="1">
    <citation type="submission" date="2018-08" db="EMBL/GenBank/DDBJ databases">
        <authorList>
            <person name="Cornetti L."/>
        </authorList>
    </citation>
    <scope>NUCLEOTIDE SEQUENCE</scope>
    <source>
        <strain evidence="15">RU-SZB3</strain>
    </source>
</reference>
<evidence type="ECO:0000256" key="9">
    <source>
        <dbReference type="ARBA" id="ARBA00023136"/>
    </source>
</evidence>
<gene>
    <name evidence="15" type="primary">EOG090X01A3</name>
</gene>
<dbReference type="GO" id="GO:0007157">
    <property type="term" value="P:heterophilic cell-cell adhesion via plasma membrane cell adhesion molecules"/>
    <property type="evidence" value="ECO:0007669"/>
    <property type="project" value="UniProtKB-ARBA"/>
</dbReference>
<name>A0A4Y7NCS7_9CRUS</name>
<dbReference type="InterPro" id="IPR030381">
    <property type="entry name" value="G_DYNAMIN_dom"/>
</dbReference>
<dbReference type="InterPro" id="IPR000413">
    <property type="entry name" value="Integrin_alpha"/>
</dbReference>
<dbReference type="InterPro" id="IPR028994">
    <property type="entry name" value="Integrin_alpha_N"/>
</dbReference>
<dbReference type="GO" id="GO:0005741">
    <property type="term" value="C:mitochondrial outer membrane"/>
    <property type="evidence" value="ECO:0007669"/>
    <property type="project" value="InterPro"/>
</dbReference>
<dbReference type="InterPro" id="IPR045063">
    <property type="entry name" value="Dynamin_N"/>
</dbReference>
<evidence type="ECO:0000256" key="2">
    <source>
        <dbReference type="ARBA" id="ARBA00008054"/>
    </source>
</evidence>
<evidence type="ECO:0000256" key="1">
    <source>
        <dbReference type="ARBA" id="ARBA00004479"/>
    </source>
</evidence>
<dbReference type="Gene3D" id="2.60.40.1510">
    <property type="entry name" value="ntegrin, alpha v. Chain A, domain 3"/>
    <property type="match status" value="1"/>
</dbReference>
<evidence type="ECO:0000313" key="15">
    <source>
        <dbReference type="EMBL" id="SVE90978.1"/>
    </source>
</evidence>
<dbReference type="Gene3D" id="3.40.50.300">
    <property type="entry name" value="P-loop containing nucleotide triphosphate hydrolases"/>
    <property type="match status" value="1"/>
</dbReference>
<dbReference type="GO" id="GO:0005525">
    <property type="term" value="F:GTP binding"/>
    <property type="evidence" value="ECO:0007669"/>
    <property type="project" value="InterPro"/>
</dbReference>
<evidence type="ECO:0000256" key="6">
    <source>
        <dbReference type="ARBA" id="ARBA00022889"/>
    </source>
</evidence>
<dbReference type="Pfam" id="PF01839">
    <property type="entry name" value="FG-GAP"/>
    <property type="match status" value="2"/>
</dbReference>
<keyword evidence="11" id="KW-0325">Glycoprotein</keyword>
<dbReference type="SUPFAM" id="SSF69179">
    <property type="entry name" value="Integrin domains"/>
    <property type="match status" value="1"/>
</dbReference>
<feature type="repeat" description="FG-GAP" evidence="12">
    <location>
        <begin position="779"/>
        <end position="845"/>
    </location>
</feature>
<proteinExistence type="evidence at transcript level"/>
<dbReference type="GO" id="GO:0008305">
    <property type="term" value="C:integrin complex"/>
    <property type="evidence" value="ECO:0007669"/>
    <property type="project" value="InterPro"/>
</dbReference>
<dbReference type="GO" id="GO:0005178">
    <property type="term" value="F:integrin binding"/>
    <property type="evidence" value="ECO:0007669"/>
    <property type="project" value="TreeGrafter"/>
</dbReference>
<evidence type="ECO:0000256" key="8">
    <source>
        <dbReference type="ARBA" id="ARBA00023037"/>
    </source>
</evidence>
<dbReference type="GO" id="GO:0007229">
    <property type="term" value="P:integrin-mediated signaling pathway"/>
    <property type="evidence" value="ECO:0007669"/>
    <property type="project" value="UniProtKB-KW"/>
</dbReference>
<dbReference type="GO" id="GO:0003924">
    <property type="term" value="F:GTPase activity"/>
    <property type="evidence" value="ECO:0007669"/>
    <property type="project" value="InterPro"/>
</dbReference>
<dbReference type="PROSITE" id="PS51718">
    <property type="entry name" value="G_DYNAMIN_2"/>
    <property type="match status" value="1"/>
</dbReference>
<dbReference type="SUPFAM" id="SSF69318">
    <property type="entry name" value="Integrin alpha N-terminal domain"/>
    <property type="match status" value="1"/>
</dbReference>
<protein>
    <submittedName>
        <fullName evidence="15">EOG090X01A3</fullName>
    </submittedName>
</protein>
<evidence type="ECO:0000256" key="10">
    <source>
        <dbReference type="ARBA" id="ARBA00023170"/>
    </source>
</evidence>
<dbReference type="Gene3D" id="2.130.10.130">
    <property type="entry name" value="Integrin alpha, N-terminal"/>
    <property type="match status" value="1"/>
</dbReference>
<keyword evidence="9" id="KW-0472">Membrane</keyword>
<dbReference type="GO" id="GO:0008053">
    <property type="term" value="P:mitochondrial fusion"/>
    <property type="evidence" value="ECO:0007669"/>
    <property type="project" value="InterPro"/>
</dbReference>
<dbReference type="PROSITE" id="PS51470">
    <property type="entry name" value="FG_GAP"/>
    <property type="match status" value="3"/>
</dbReference>
<evidence type="ECO:0000256" key="13">
    <source>
        <dbReference type="RuleBase" id="RU003762"/>
    </source>
</evidence>
<feature type="repeat" description="FG-GAP" evidence="12">
    <location>
        <begin position="913"/>
        <end position="974"/>
    </location>
</feature>
<organism evidence="15">
    <name type="scientific">Daphnia sinensis</name>
    <dbReference type="NCBI Taxonomy" id="1820382"/>
    <lineage>
        <taxon>Eukaryota</taxon>
        <taxon>Metazoa</taxon>
        <taxon>Ecdysozoa</taxon>
        <taxon>Arthropoda</taxon>
        <taxon>Crustacea</taxon>
        <taxon>Branchiopoda</taxon>
        <taxon>Diplostraca</taxon>
        <taxon>Cladocera</taxon>
        <taxon>Anomopoda</taxon>
        <taxon>Daphniidae</taxon>
        <taxon>Daphnia</taxon>
        <taxon>Daphnia similis group</taxon>
    </lineage>
</organism>
<keyword evidence="3" id="KW-0812">Transmembrane</keyword>
<evidence type="ECO:0000256" key="3">
    <source>
        <dbReference type="ARBA" id="ARBA00022692"/>
    </source>
</evidence>
<keyword evidence="4" id="KW-0732">Signal</keyword>
<dbReference type="Gene3D" id="2.60.40.1460">
    <property type="entry name" value="Integrin domains. Chain A, domain 2"/>
    <property type="match status" value="1"/>
</dbReference>
<dbReference type="InterPro" id="IPR048285">
    <property type="entry name" value="Integrin_alpha_Ig-like_2"/>
</dbReference>
<dbReference type="GO" id="GO:0007160">
    <property type="term" value="P:cell-matrix adhesion"/>
    <property type="evidence" value="ECO:0007669"/>
    <property type="project" value="TreeGrafter"/>
</dbReference>
<dbReference type="EMBL" id="LR021359">
    <property type="protein sequence ID" value="SVE90978.1"/>
    <property type="molecule type" value="mRNA"/>
</dbReference>
<dbReference type="PRINTS" id="PR01185">
    <property type="entry name" value="INTEGRINA"/>
</dbReference>
<accession>A0A4Y7NCS7</accession>
<dbReference type="PANTHER" id="PTHR23220">
    <property type="entry name" value="INTEGRIN ALPHA"/>
    <property type="match status" value="1"/>
</dbReference>
<dbReference type="InterPro" id="IPR013517">
    <property type="entry name" value="FG-GAP"/>
</dbReference>
<dbReference type="InterPro" id="IPR032695">
    <property type="entry name" value="Integrin_dom_sf"/>
</dbReference>
<feature type="repeat" description="FG-GAP" evidence="12">
    <location>
        <begin position="847"/>
        <end position="902"/>
    </location>
</feature>
<dbReference type="GO" id="GO:0009897">
    <property type="term" value="C:external side of plasma membrane"/>
    <property type="evidence" value="ECO:0007669"/>
    <property type="project" value="TreeGrafter"/>
</dbReference>
<keyword evidence="7" id="KW-1133">Transmembrane helix</keyword>
<dbReference type="PANTHER" id="PTHR23220:SF83">
    <property type="entry name" value="INTEGRIN ALPHA-PS3-RELATED"/>
    <property type="match status" value="1"/>
</dbReference>
<keyword evidence="6 13" id="KW-0130">Cell adhesion</keyword>
<comment type="similarity">
    <text evidence="2 13">Belongs to the integrin alpha chain family.</text>
</comment>
<dbReference type="Pfam" id="PF00350">
    <property type="entry name" value="Dynamin_N"/>
    <property type="match status" value="1"/>
</dbReference>